<keyword evidence="4 6" id="KW-1133">Transmembrane helix</keyword>
<dbReference type="Pfam" id="PF13396">
    <property type="entry name" value="PLDc_N"/>
    <property type="match status" value="1"/>
</dbReference>
<feature type="transmembrane region" description="Helical" evidence="6">
    <location>
        <begin position="6"/>
        <end position="28"/>
    </location>
</feature>
<evidence type="ECO:0000313" key="9">
    <source>
        <dbReference type="Proteomes" id="UP000594800"/>
    </source>
</evidence>
<comment type="subcellular location">
    <subcellularLocation>
        <location evidence="1">Cell membrane</location>
        <topology evidence="1">Multi-pass membrane protein</topology>
    </subcellularLocation>
</comment>
<dbReference type="AlphaFoldDB" id="A0A7S9LVM2"/>
<evidence type="ECO:0000313" key="8">
    <source>
        <dbReference type="EMBL" id="QPH56127.1"/>
    </source>
</evidence>
<evidence type="ECO:0000256" key="4">
    <source>
        <dbReference type="ARBA" id="ARBA00022989"/>
    </source>
</evidence>
<sequence length="66" mass="7228">MGNVWSFIVEFILGIIHLALIIWALINIFQSPAGTGAKVLWALLVIIFPIVGFLIWFFAGPKSATA</sequence>
<accession>A0A7S9LVM2</accession>
<dbReference type="GO" id="GO:0005886">
    <property type="term" value="C:plasma membrane"/>
    <property type="evidence" value="ECO:0007669"/>
    <property type="project" value="UniProtKB-SubCell"/>
</dbReference>
<keyword evidence="2" id="KW-1003">Cell membrane</keyword>
<evidence type="ECO:0000256" key="6">
    <source>
        <dbReference type="SAM" id="Phobius"/>
    </source>
</evidence>
<protein>
    <submittedName>
        <fullName evidence="8">PLDc_N domain-containing protein</fullName>
    </submittedName>
</protein>
<keyword evidence="3 6" id="KW-0812">Transmembrane</keyword>
<name>A0A7S9LVM2_9RHOB</name>
<gene>
    <name evidence="8" type="ORF">I0K15_05885</name>
</gene>
<evidence type="ECO:0000256" key="2">
    <source>
        <dbReference type="ARBA" id="ARBA00022475"/>
    </source>
</evidence>
<reference evidence="8 9" key="1">
    <citation type="submission" date="2020-11" db="EMBL/GenBank/DDBJ databases">
        <title>Description of Pontivivens ytuae sp. nov. isolated from deep sea sediment of Mariana Trench.</title>
        <authorList>
            <person name="Wang Z."/>
            <person name="Sun Q.-L."/>
            <person name="Xu X.-D."/>
            <person name="Tang Y.-Z."/>
            <person name="Zhang J."/>
        </authorList>
    </citation>
    <scope>NUCLEOTIDE SEQUENCE [LARGE SCALE GENOMIC DNA]</scope>
    <source>
        <strain evidence="8 9">MT2928</strain>
    </source>
</reference>
<keyword evidence="9" id="KW-1185">Reference proteome</keyword>
<feature type="transmembrane region" description="Helical" evidence="6">
    <location>
        <begin position="40"/>
        <end position="59"/>
    </location>
</feature>
<evidence type="ECO:0000256" key="3">
    <source>
        <dbReference type="ARBA" id="ARBA00022692"/>
    </source>
</evidence>
<evidence type="ECO:0000256" key="5">
    <source>
        <dbReference type="ARBA" id="ARBA00023136"/>
    </source>
</evidence>
<dbReference type="KEGG" id="poz:I0K15_05885"/>
<proteinExistence type="predicted"/>
<feature type="domain" description="Cardiolipin synthase N-terminal" evidence="7">
    <location>
        <begin position="19"/>
        <end position="61"/>
    </location>
</feature>
<keyword evidence="5 6" id="KW-0472">Membrane</keyword>
<evidence type="ECO:0000259" key="7">
    <source>
        <dbReference type="Pfam" id="PF13396"/>
    </source>
</evidence>
<dbReference type="Proteomes" id="UP000594800">
    <property type="component" value="Chromosome"/>
</dbReference>
<dbReference type="EMBL" id="CP064942">
    <property type="protein sequence ID" value="QPH56127.1"/>
    <property type="molecule type" value="Genomic_DNA"/>
</dbReference>
<organism evidence="8 9">
    <name type="scientific">Pontivivens ytuae</name>
    <dbReference type="NCBI Taxonomy" id="2789856"/>
    <lineage>
        <taxon>Bacteria</taxon>
        <taxon>Pseudomonadati</taxon>
        <taxon>Pseudomonadota</taxon>
        <taxon>Alphaproteobacteria</taxon>
        <taxon>Rhodobacterales</taxon>
        <taxon>Paracoccaceae</taxon>
        <taxon>Pontivivens</taxon>
    </lineage>
</organism>
<evidence type="ECO:0000256" key="1">
    <source>
        <dbReference type="ARBA" id="ARBA00004651"/>
    </source>
</evidence>
<dbReference type="InterPro" id="IPR027379">
    <property type="entry name" value="CLS_N"/>
</dbReference>